<evidence type="ECO:0000313" key="3">
    <source>
        <dbReference type="Proteomes" id="UP001447188"/>
    </source>
</evidence>
<gene>
    <name evidence="2" type="ORF">Q9L58_001637</name>
</gene>
<reference evidence="2 3" key="1">
    <citation type="submission" date="2024-02" db="EMBL/GenBank/DDBJ databases">
        <title>Discinaceae phylogenomics.</title>
        <authorList>
            <person name="Dirks A.C."/>
            <person name="James T.Y."/>
        </authorList>
    </citation>
    <scope>NUCLEOTIDE SEQUENCE [LARGE SCALE GENOMIC DNA]</scope>
    <source>
        <strain evidence="2 3">ACD0624</strain>
    </source>
</reference>
<feature type="chain" id="PRO_5046773855" evidence="1">
    <location>
        <begin position="21"/>
        <end position="478"/>
    </location>
</feature>
<dbReference type="EMBL" id="JBBBZM010000012">
    <property type="protein sequence ID" value="KAL0639410.1"/>
    <property type="molecule type" value="Genomic_DNA"/>
</dbReference>
<proteinExistence type="predicted"/>
<sequence length="478" mass="52812">MKLLSIFLVTSAFCWSTAVGDPINRVARQAAKPAPCPVTKVRKKLTWNFYLPPIRQMPRYPQYYDLVSYGRGYTWREANGPDTDDHITRRIMFENDQGWTVVNCTWKFLAEDPDRGGCTSPDFALLNTPGTSVGDAPSDKGKIGTLNALTYPAMSPWAIYDLVEFRLTPIVAAKFLKEQVTVEVFGWREDGSATTAMGFKIKGSEVGYKVSVPGGWKNIIQWQVRVWWSAGTSGTRQDFPFLIDDVIIDEYAVSFTTADTHCLFPTQTPGPASPTVTLKFDDVAASPSAALPTPYKSYTFVSGWAVTRSQSYNSNTPGFRSAISKPNSLYSSDLAVTKFYGQDFLFDIDTFQITIDSTAASTQNPSDLSVSVQSFGACYETVSGAGSAAPGSSMTMNPTSYSFSVDLKALGFRKARGVQFIVYDNVGQKWLPFWLDDVVVRSWKDGLKGLPGCERCGGGTLTQPWGLRDFCEYPLQQR</sequence>
<organism evidence="2 3">
    <name type="scientific">Discina gigas</name>
    <dbReference type="NCBI Taxonomy" id="1032678"/>
    <lineage>
        <taxon>Eukaryota</taxon>
        <taxon>Fungi</taxon>
        <taxon>Dikarya</taxon>
        <taxon>Ascomycota</taxon>
        <taxon>Pezizomycotina</taxon>
        <taxon>Pezizomycetes</taxon>
        <taxon>Pezizales</taxon>
        <taxon>Discinaceae</taxon>
        <taxon>Discina</taxon>
    </lineage>
</organism>
<accession>A0ABR3GTZ4</accession>
<keyword evidence="1" id="KW-0732">Signal</keyword>
<keyword evidence="3" id="KW-1185">Reference proteome</keyword>
<protein>
    <submittedName>
        <fullName evidence="2">Uncharacterized protein</fullName>
    </submittedName>
</protein>
<feature type="signal peptide" evidence="1">
    <location>
        <begin position="1"/>
        <end position="20"/>
    </location>
</feature>
<comment type="caution">
    <text evidence="2">The sequence shown here is derived from an EMBL/GenBank/DDBJ whole genome shotgun (WGS) entry which is preliminary data.</text>
</comment>
<dbReference type="Proteomes" id="UP001447188">
    <property type="component" value="Unassembled WGS sequence"/>
</dbReference>
<evidence type="ECO:0000256" key="1">
    <source>
        <dbReference type="SAM" id="SignalP"/>
    </source>
</evidence>
<name>A0ABR3GTZ4_9PEZI</name>
<evidence type="ECO:0000313" key="2">
    <source>
        <dbReference type="EMBL" id="KAL0639410.1"/>
    </source>
</evidence>